<dbReference type="GeneID" id="67014497"/>
<gene>
    <name evidence="1" type="ORF">ALTATR162_LOCUS2991</name>
</gene>
<dbReference type="OrthoDB" id="5413827at2759"/>
<dbReference type="EMBL" id="CAJRGZ010000016">
    <property type="protein sequence ID" value="CAG5152991.1"/>
    <property type="molecule type" value="Genomic_DNA"/>
</dbReference>
<dbReference type="AlphaFoldDB" id="A0A8J2I4Q9"/>
<accession>A0A8J2I4Q9</accession>
<comment type="caution">
    <text evidence="1">The sequence shown here is derived from an EMBL/GenBank/DDBJ whole genome shotgun (WGS) entry which is preliminary data.</text>
</comment>
<sequence>MDAITLLTQTESPLSRLPAEFRNKVYDYGFRVECIEFRSMRLKVAQESRDTASYTVEETDTSPPSQPLFVLLQSRLVCRQYHAETKLLIFEISVLRLALSKFPQD</sequence>
<reference evidence="1" key="1">
    <citation type="submission" date="2021-05" db="EMBL/GenBank/DDBJ databases">
        <authorList>
            <person name="Stam R."/>
        </authorList>
    </citation>
    <scope>NUCLEOTIDE SEQUENCE</scope>
    <source>
        <strain evidence="1">CS162</strain>
    </source>
</reference>
<keyword evidence="2" id="KW-1185">Reference proteome</keyword>
<dbReference type="PANTHER" id="PTHR38790">
    <property type="entry name" value="2EXR DOMAIN-CONTAINING PROTEIN-RELATED"/>
    <property type="match status" value="1"/>
</dbReference>
<dbReference type="RefSeq" id="XP_043166532.1">
    <property type="nucleotide sequence ID" value="XM_043310597.1"/>
</dbReference>
<proteinExistence type="predicted"/>
<evidence type="ECO:0000313" key="1">
    <source>
        <dbReference type="EMBL" id="CAG5152991.1"/>
    </source>
</evidence>
<dbReference type="PANTHER" id="PTHR38790:SF4">
    <property type="entry name" value="2EXR DOMAIN-CONTAINING PROTEIN"/>
    <property type="match status" value="1"/>
</dbReference>
<evidence type="ECO:0000313" key="2">
    <source>
        <dbReference type="Proteomes" id="UP000676310"/>
    </source>
</evidence>
<protein>
    <submittedName>
        <fullName evidence="1">Uncharacterized protein</fullName>
    </submittedName>
</protein>
<organism evidence="1 2">
    <name type="scientific">Alternaria atra</name>
    <dbReference type="NCBI Taxonomy" id="119953"/>
    <lineage>
        <taxon>Eukaryota</taxon>
        <taxon>Fungi</taxon>
        <taxon>Dikarya</taxon>
        <taxon>Ascomycota</taxon>
        <taxon>Pezizomycotina</taxon>
        <taxon>Dothideomycetes</taxon>
        <taxon>Pleosporomycetidae</taxon>
        <taxon>Pleosporales</taxon>
        <taxon>Pleosporineae</taxon>
        <taxon>Pleosporaceae</taxon>
        <taxon>Alternaria</taxon>
        <taxon>Alternaria sect. Ulocladioides</taxon>
    </lineage>
</organism>
<dbReference type="Proteomes" id="UP000676310">
    <property type="component" value="Unassembled WGS sequence"/>
</dbReference>
<name>A0A8J2I4Q9_9PLEO</name>